<organism evidence="1 2">
    <name type="scientific">Noviluteimonas gilva</name>
    <dbReference type="NCBI Taxonomy" id="2682097"/>
    <lineage>
        <taxon>Bacteria</taxon>
        <taxon>Pseudomonadati</taxon>
        <taxon>Pseudomonadota</taxon>
        <taxon>Gammaproteobacteria</taxon>
        <taxon>Lysobacterales</taxon>
        <taxon>Lysobacteraceae</taxon>
        <taxon>Noviluteimonas</taxon>
    </lineage>
</organism>
<proteinExistence type="predicted"/>
<evidence type="ECO:0000313" key="1">
    <source>
        <dbReference type="EMBL" id="MUV15411.1"/>
    </source>
</evidence>
<protein>
    <submittedName>
        <fullName evidence="1">DUF433 domain-containing protein</fullName>
    </submittedName>
</protein>
<reference evidence="1 2" key="1">
    <citation type="submission" date="2019-12" db="EMBL/GenBank/DDBJ databases">
        <authorList>
            <person name="Xu J."/>
        </authorList>
    </citation>
    <scope>NUCLEOTIDE SEQUENCE [LARGE SCALE GENOMIC DNA]</scope>
    <source>
        <strain evidence="1 2">HX-5-24</strain>
    </source>
</reference>
<comment type="caution">
    <text evidence="1">The sequence shown here is derived from an EMBL/GenBank/DDBJ whole genome shotgun (WGS) entry which is preliminary data.</text>
</comment>
<accession>A0A7C9HV69</accession>
<dbReference type="AlphaFoldDB" id="A0A7C9HV69"/>
<gene>
    <name evidence="1" type="ORF">GN331_14490</name>
</gene>
<evidence type="ECO:0000313" key="2">
    <source>
        <dbReference type="Proteomes" id="UP000479692"/>
    </source>
</evidence>
<dbReference type="Proteomes" id="UP000479692">
    <property type="component" value="Unassembled WGS sequence"/>
</dbReference>
<sequence>MGISMHAQGAFGVGIYSYADAARFIGTESRELRRWLKGYSTSRHGEVHEYDPLWRPQLAETGIDGIGFRDLIELRFVRLFVTAGVPLVLIRRTIDELRERLGKEYPFTSTSFKTDGKRIFMEMLNDNGDKALVDVVRRQDVMPKVIGPSLREGIELNVDEEATRWYPMPRSKSVVFDPARSFGQPILADFGVPTVAIAEAVKAEGGDAKRVARLYEIPVAAVRRALAFEERVAH</sequence>
<dbReference type="RefSeq" id="WP_156643013.1">
    <property type="nucleotide sequence ID" value="NZ_WOXT01000005.1"/>
</dbReference>
<dbReference type="EMBL" id="WOXT01000005">
    <property type="protein sequence ID" value="MUV15411.1"/>
    <property type="molecule type" value="Genomic_DNA"/>
</dbReference>
<keyword evidence="2" id="KW-1185">Reference proteome</keyword>
<name>A0A7C9HV69_9GAMM</name>